<dbReference type="AlphaFoldDB" id="A0A7C3UPY2"/>
<name>A0A7C3UPY2_UNCW3</name>
<sequence length="178" mass="20188">MGEHRKIVIGSFLGLMKSIPIRDETIGEWSYFAEFYMGYSFQKIRLNATFTYYPEMLLMPGPISVERHLKVLEGSIVVGLNFLSCGKFHYLLKSGAIFAVGKYTSIHLGDTIYINCFSNMGILIGVTISKSLSRYLSLTLDLGTKHYILKGNETLRFKIEGINGGFGVKFYFPIQNRR</sequence>
<protein>
    <submittedName>
        <fullName evidence="1">Uncharacterized protein</fullName>
    </submittedName>
</protein>
<organism evidence="1">
    <name type="scientific">candidate division WOR-3 bacterium</name>
    <dbReference type="NCBI Taxonomy" id="2052148"/>
    <lineage>
        <taxon>Bacteria</taxon>
        <taxon>Bacteria division WOR-3</taxon>
    </lineage>
</organism>
<gene>
    <name evidence="1" type="ORF">ENX07_00845</name>
</gene>
<proteinExistence type="predicted"/>
<accession>A0A7C3UPY2</accession>
<comment type="caution">
    <text evidence="1">The sequence shown here is derived from an EMBL/GenBank/DDBJ whole genome shotgun (WGS) entry which is preliminary data.</text>
</comment>
<reference evidence="1" key="1">
    <citation type="journal article" date="2020" name="mSystems">
        <title>Genome- and Community-Level Interaction Insights into Carbon Utilization and Element Cycling Functions of Hydrothermarchaeota in Hydrothermal Sediment.</title>
        <authorList>
            <person name="Zhou Z."/>
            <person name="Liu Y."/>
            <person name="Xu W."/>
            <person name="Pan J."/>
            <person name="Luo Z.H."/>
            <person name="Li M."/>
        </authorList>
    </citation>
    <scope>NUCLEOTIDE SEQUENCE [LARGE SCALE GENOMIC DNA]</scope>
    <source>
        <strain evidence="1">SpSt-906</strain>
    </source>
</reference>
<dbReference type="EMBL" id="DTMQ01000009">
    <property type="protein sequence ID" value="HGE98610.1"/>
    <property type="molecule type" value="Genomic_DNA"/>
</dbReference>
<evidence type="ECO:0000313" key="1">
    <source>
        <dbReference type="EMBL" id="HGE98610.1"/>
    </source>
</evidence>